<dbReference type="GO" id="GO:0004222">
    <property type="term" value="F:metalloendopeptidase activity"/>
    <property type="evidence" value="ECO:0007669"/>
    <property type="project" value="TreeGrafter"/>
</dbReference>
<dbReference type="STRING" id="407821.A0A087TUC9"/>
<organism evidence="1 2">
    <name type="scientific">Stegodyphus mimosarum</name>
    <name type="common">African social velvet spider</name>
    <dbReference type="NCBI Taxonomy" id="407821"/>
    <lineage>
        <taxon>Eukaryota</taxon>
        <taxon>Metazoa</taxon>
        <taxon>Ecdysozoa</taxon>
        <taxon>Arthropoda</taxon>
        <taxon>Chelicerata</taxon>
        <taxon>Arachnida</taxon>
        <taxon>Araneae</taxon>
        <taxon>Araneomorphae</taxon>
        <taxon>Entelegynae</taxon>
        <taxon>Eresoidea</taxon>
        <taxon>Eresidae</taxon>
        <taxon>Stegodyphus</taxon>
    </lineage>
</organism>
<protein>
    <submittedName>
        <fullName evidence="1">ADAM 17-like protease</fullName>
    </submittedName>
</protein>
<keyword evidence="1" id="KW-0378">Hydrolase</keyword>
<keyword evidence="1" id="KW-0645">Protease</keyword>
<reference evidence="1 2" key="1">
    <citation type="submission" date="2013-11" db="EMBL/GenBank/DDBJ databases">
        <title>Genome sequencing of Stegodyphus mimosarum.</title>
        <authorList>
            <person name="Bechsgaard J."/>
        </authorList>
    </citation>
    <scope>NUCLEOTIDE SEQUENCE [LARGE SCALE GENOMIC DNA]</scope>
</reference>
<dbReference type="EMBL" id="KK116780">
    <property type="protein sequence ID" value="KFM68718.1"/>
    <property type="molecule type" value="Genomic_DNA"/>
</dbReference>
<dbReference type="PANTHER" id="PTHR45702">
    <property type="entry name" value="ADAM10/ADAM17 METALLOPEPTIDASE FAMILY MEMBER"/>
    <property type="match status" value="1"/>
</dbReference>
<dbReference type="PANTHER" id="PTHR45702:SF6">
    <property type="entry name" value="DISINTEGRIN AND METALLOPROTEINASE DOMAIN-CONTAINING PROTEIN 17"/>
    <property type="match status" value="1"/>
</dbReference>
<dbReference type="Gene3D" id="3.40.390.10">
    <property type="entry name" value="Collagenase (Catalytic Domain)"/>
    <property type="match status" value="1"/>
</dbReference>
<dbReference type="InterPro" id="IPR051489">
    <property type="entry name" value="ADAM_Metalloproteinase"/>
</dbReference>
<dbReference type="Proteomes" id="UP000054359">
    <property type="component" value="Unassembled WGS sequence"/>
</dbReference>
<dbReference type="OrthoDB" id="2131567at2759"/>
<dbReference type="GO" id="GO:0005886">
    <property type="term" value="C:plasma membrane"/>
    <property type="evidence" value="ECO:0007669"/>
    <property type="project" value="TreeGrafter"/>
</dbReference>
<gene>
    <name evidence="1" type="ORF">X975_05214</name>
</gene>
<accession>A0A087TUC9</accession>
<keyword evidence="2" id="KW-1185">Reference proteome</keyword>
<dbReference type="GO" id="GO:0007219">
    <property type="term" value="P:Notch signaling pathway"/>
    <property type="evidence" value="ECO:0007669"/>
    <property type="project" value="TreeGrafter"/>
</dbReference>
<feature type="non-terminal residue" evidence="1">
    <location>
        <position position="114"/>
    </location>
</feature>
<evidence type="ECO:0000313" key="2">
    <source>
        <dbReference type="Proteomes" id="UP000054359"/>
    </source>
</evidence>
<sequence>MIVYKESDVKYSWESMQNEKQRTKFCTYVKEEANVSVNTDEETGSSGHENVINKRQAIDPYNWEPVQTRCSLLLVADFRFYENMGGSNLKGTINFLISLIDRVNKIFLETEWKD</sequence>
<dbReference type="GO" id="GO:0006509">
    <property type="term" value="P:membrane protein ectodomain proteolysis"/>
    <property type="evidence" value="ECO:0007669"/>
    <property type="project" value="TreeGrafter"/>
</dbReference>
<evidence type="ECO:0000313" key="1">
    <source>
        <dbReference type="EMBL" id="KFM68718.1"/>
    </source>
</evidence>
<proteinExistence type="predicted"/>
<dbReference type="InterPro" id="IPR024079">
    <property type="entry name" value="MetalloPept_cat_dom_sf"/>
</dbReference>
<dbReference type="AlphaFoldDB" id="A0A087TUC9"/>
<name>A0A087TUC9_STEMI</name>